<protein>
    <submittedName>
        <fullName evidence="1">Uncharacterized protein</fullName>
    </submittedName>
</protein>
<evidence type="ECO:0000313" key="1">
    <source>
        <dbReference type="EMBL" id="EFR88822.1"/>
    </source>
</evidence>
<dbReference type="EMBL" id="ADXF01000304">
    <property type="protein sequence ID" value="EFR88822.1"/>
    <property type="molecule type" value="Genomic_DNA"/>
</dbReference>
<dbReference type="Proteomes" id="UP000003412">
    <property type="component" value="Chromosome"/>
</dbReference>
<gene>
    <name evidence="1" type="ORF">NT05LM_0571</name>
</gene>
<name>A0ABN0BZZ9_9LIST</name>
<sequence length="40" mass="4853">MKYAFTKYKNEKIHEKFTKKLFPKKEIAFTFSSKYHLPGP</sequence>
<keyword evidence="2" id="KW-1185">Reference proteome</keyword>
<accession>A0ABN0BZZ9</accession>
<comment type="caution">
    <text evidence="1">The sequence shown here is derived from an EMBL/GenBank/DDBJ whole genome shotgun (WGS) entry which is preliminary data.</text>
</comment>
<organism evidence="1 2">
    <name type="scientific">Listeria marthii FSL S4-120</name>
    <dbReference type="NCBI Taxonomy" id="702457"/>
    <lineage>
        <taxon>Bacteria</taxon>
        <taxon>Bacillati</taxon>
        <taxon>Bacillota</taxon>
        <taxon>Bacilli</taxon>
        <taxon>Bacillales</taxon>
        <taxon>Listeriaceae</taxon>
        <taxon>Listeria</taxon>
    </lineage>
</organism>
<reference evidence="1 2" key="1">
    <citation type="journal article" date="2010" name="Microbiol. Resour. Announc.">
        <title>Comparative genomics of the bacterial genus Listeria: Genome evolution is characterized by limited gene acquisition and limited gene loss.</title>
        <authorList>
            <person name="den Bakker H.C."/>
            <person name="Cummings C.A."/>
            <person name="Ferreira V."/>
            <person name="Vatta P."/>
            <person name="Orsi R.H."/>
            <person name="Degoricija L."/>
            <person name="Barker M."/>
            <person name="Petrauskene O."/>
            <person name="Furtado M.R."/>
            <person name="Wiedmann M."/>
        </authorList>
    </citation>
    <scope>NUCLEOTIDE SEQUENCE [LARGE SCALE GENOMIC DNA]</scope>
    <source>
        <strain evidence="1 2">FSL S4-120</strain>
    </source>
</reference>
<evidence type="ECO:0000313" key="2">
    <source>
        <dbReference type="Proteomes" id="UP000003412"/>
    </source>
</evidence>
<proteinExistence type="predicted"/>